<accession>A0A9E7SSS4</accession>
<sequence length="131" mass="13920">MTEVTRKATTAQAWQFTRQPKKDWPTWVQDYQVHTPLGPQSPGLGAGVLLLPTKNGPTINVTDGEWLVQENGALLVFRDETFHASFDLPADAVQAAAPAEAPAPEAPAKPVKGDKKPAGDKPAEDAPAAEA</sequence>
<evidence type="ECO:0000256" key="1">
    <source>
        <dbReference type="SAM" id="MobiDB-lite"/>
    </source>
</evidence>
<feature type="region of interest" description="Disordered" evidence="1">
    <location>
        <begin position="95"/>
        <end position="131"/>
    </location>
</feature>
<gene>
    <name evidence="2" type="ORF">GURKE_02490</name>
</gene>
<name>A0A9E7SSS4_9CAUD</name>
<evidence type="ECO:0000313" key="2">
    <source>
        <dbReference type="EMBL" id="UTC28280.1"/>
    </source>
</evidence>
<organism evidence="2 3">
    <name type="scientific">Brevundimonas phage vB_BpoS-Gurke</name>
    <dbReference type="NCBI Taxonomy" id="2948599"/>
    <lineage>
        <taxon>Viruses</taxon>
        <taxon>Duplodnaviria</taxon>
        <taxon>Heunggongvirae</taxon>
        <taxon>Uroviricota</taxon>
        <taxon>Caudoviricetes</taxon>
        <taxon>Jeanschmidtviridae</taxon>
        <taxon>Kikimoravirus</taxon>
        <taxon>Kikimoravirus gurke</taxon>
    </lineage>
</organism>
<protein>
    <submittedName>
        <fullName evidence="2">Uncharacterized protein</fullName>
    </submittedName>
</protein>
<feature type="compositionally biased region" description="Basic and acidic residues" evidence="1">
    <location>
        <begin position="111"/>
        <end position="124"/>
    </location>
</feature>
<evidence type="ECO:0000313" key="3">
    <source>
        <dbReference type="Proteomes" id="UP001055634"/>
    </source>
</evidence>
<feature type="compositionally biased region" description="Low complexity" evidence="1">
    <location>
        <begin position="95"/>
        <end position="110"/>
    </location>
</feature>
<keyword evidence="3" id="KW-1185">Reference proteome</keyword>
<proteinExistence type="predicted"/>
<dbReference type="Proteomes" id="UP001055634">
    <property type="component" value="Segment"/>
</dbReference>
<dbReference type="EMBL" id="ON529850">
    <property type="protein sequence ID" value="UTC28280.1"/>
    <property type="molecule type" value="Genomic_DNA"/>
</dbReference>
<reference evidence="2" key="1">
    <citation type="submission" date="2022-04" db="EMBL/GenBank/DDBJ databases">
        <authorList>
            <person name="Friedrich I."/>
            <person name="Schneider D."/>
            <person name="Poehlein A."/>
            <person name="Hertel R."/>
            <person name="Daniel R."/>
        </authorList>
    </citation>
    <scope>NUCLEOTIDE SEQUENCE</scope>
</reference>